<organism evidence="1 2">
    <name type="scientific">Acinetobacter pseudolwoffii</name>
    <dbReference type="NCBI Taxonomy" id="2053287"/>
    <lineage>
        <taxon>Bacteria</taxon>
        <taxon>Pseudomonadati</taxon>
        <taxon>Pseudomonadota</taxon>
        <taxon>Gammaproteobacteria</taxon>
        <taxon>Moraxellales</taxon>
        <taxon>Moraxellaceae</taxon>
        <taxon>Acinetobacter</taxon>
    </lineage>
</organism>
<dbReference type="Proteomes" id="UP000023774">
    <property type="component" value="Unassembled WGS sequence"/>
</dbReference>
<reference evidence="1 2" key="1">
    <citation type="submission" date="2013-02" db="EMBL/GenBank/DDBJ databases">
        <title>The Genome Sequence of Acinetobacter sp. NIPH 713.</title>
        <authorList>
            <consortium name="The Broad Institute Genome Sequencing Platform"/>
            <consortium name="The Broad Institute Genome Sequencing Center for Infectious Disease"/>
            <person name="Cerqueira G."/>
            <person name="Feldgarden M."/>
            <person name="Courvalin P."/>
            <person name="Perichon B."/>
            <person name="Grillot-Courvalin C."/>
            <person name="Clermont D."/>
            <person name="Rocha E."/>
            <person name="Yoon E.-J."/>
            <person name="Nemec A."/>
            <person name="Walker B."/>
            <person name="Young S.K."/>
            <person name="Zeng Q."/>
            <person name="Gargeya S."/>
            <person name="Fitzgerald M."/>
            <person name="Haas B."/>
            <person name="Abouelleil A."/>
            <person name="Alvarado L."/>
            <person name="Arachchi H.M."/>
            <person name="Berlin A.M."/>
            <person name="Chapman S.B."/>
            <person name="Dewar J."/>
            <person name="Goldberg J."/>
            <person name="Griggs A."/>
            <person name="Gujja S."/>
            <person name="Hansen M."/>
            <person name="Howarth C."/>
            <person name="Imamovic A."/>
            <person name="Larimer J."/>
            <person name="McCowan C."/>
            <person name="Murphy C."/>
            <person name="Neiman D."/>
            <person name="Pearson M."/>
            <person name="Priest M."/>
            <person name="Roberts A."/>
            <person name="Saif S."/>
            <person name="Shea T."/>
            <person name="Sisk P."/>
            <person name="Sykes S."/>
            <person name="Wortman J."/>
            <person name="Nusbaum C."/>
            <person name="Birren B."/>
        </authorList>
    </citation>
    <scope>NUCLEOTIDE SEQUENCE [LARGE SCALE GENOMIC DNA]</scope>
    <source>
        <strain evidence="1 2">NIPH 713</strain>
    </source>
</reference>
<protein>
    <submittedName>
        <fullName evidence="1">Uncharacterized protein</fullName>
    </submittedName>
</protein>
<gene>
    <name evidence="1" type="ORF">F906_01690</name>
</gene>
<name>N9M7J9_9GAMM</name>
<evidence type="ECO:0000313" key="2">
    <source>
        <dbReference type="Proteomes" id="UP000023774"/>
    </source>
</evidence>
<keyword evidence="2" id="KW-1185">Reference proteome</keyword>
<comment type="caution">
    <text evidence="1">The sequence shown here is derived from an EMBL/GenBank/DDBJ whole genome shotgun (WGS) entry which is preliminary data.</text>
</comment>
<accession>N9M7J9</accession>
<dbReference type="RefSeq" id="WP_005171714.1">
    <property type="nucleotide sequence ID" value="NZ_KB850035.1"/>
</dbReference>
<sequence length="844" mass="93151">MKEQCKQAVAKALGKASLNAQEVQNIEARINQAMVNLARKDIDHWRGLTDLEKLSAASKQVAEDIRADFERKKRIAVQDILIQNKNLAILQDPALKITASERIDRMVAAYGDMSGIQSADSKTRVIADLYRGQLVDTYLNIKGGLGIFTDKSLVQNIIKELHMESTGDATALKAAQGISKTFDDILERFNRAGGDIKKRRDYALPQHHSPQKVAEAGQEQWTNDIIGLIKREDFVDAQGNLMSDDELRDVLGNIYTSIVTDGANKIEVGKGYVGGGAKVTSKHQEGRVLNFKNADAWMDYQSQYGGMQLVDILESHITSMSKDIALVETFGSNPRPAMQILMQSARHIDTVQNGIKPDKVNKSLVRAETMFDEFTGQNPPESKVLANAGLTYRSMNVASMLGGTVLSSATDQAMMLKTAHVNGIAYRKVFGEMLRMLNPANAEDRRFAHSLGLATEEMLGSLNRWSDDGLTSVHGRAEQIAKASSSLATQVLRVSGLNALTAASKMGYSTMMMNKFADLTRSKNWNDLSAVDRELIQGGGLSEMDWKVMQLAEPIIDPKGNPLMHAQAIQRIPDEKLAEFGDPKRIKDEVSTRLHTHILDEQGMAIIEAGIRERTKFQVGRAGTEMGEFWRCVTQFKSFPLAFLMRHGSRTLSKNGWASRAWYAGSLLGMTTLLGGLVVQLKELALGNDPAAMFDDDDNLETEAKFFTRAFVAGGGMPIIGDIMVAGMDPSGRDTTDFLVGPVGSDAKAILSLTFGNLNQWYEGKDTNAGNEAYRLLKSKIPAQNLWYTKAATNKLIFDGLQDAIAPGYREKLIRKAEREQDRTQWWGEWDEIEAPDFGKAIGQ</sequence>
<proteinExistence type="predicted"/>
<dbReference type="HOGENOM" id="CLU_010943_0_0_6"/>
<dbReference type="PATRIC" id="fig|1217709.3.peg.1630"/>
<dbReference type="EMBL" id="APRJ01000011">
    <property type="protein sequence ID" value="ENW86631.1"/>
    <property type="molecule type" value="Genomic_DNA"/>
</dbReference>
<evidence type="ECO:0000313" key="1">
    <source>
        <dbReference type="EMBL" id="ENW86631.1"/>
    </source>
</evidence>
<dbReference type="OrthoDB" id="6576970at2"/>
<dbReference type="AlphaFoldDB" id="N9M7J9"/>